<name>A0ABY9TE90_9GAMM</name>
<reference evidence="4" key="1">
    <citation type="submission" date="2023-09" db="EMBL/GenBank/DDBJ databases">
        <authorList>
            <person name="Li S."/>
            <person name="Li X."/>
            <person name="Zhang C."/>
            <person name="Zhao Z."/>
        </authorList>
    </citation>
    <scope>NUCLEOTIDE SEQUENCE [LARGE SCALE GENOMIC DNA]</scope>
    <source>
        <strain evidence="4">SQ345</strain>
    </source>
</reference>
<dbReference type="InterPro" id="IPR020616">
    <property type="entry name" value="Thiolase_N"/>
</dbReference>
<dbReference type="NCBIfam" id="NF006102">
    <property type="entry name" value="PRK08256.1"/>
    <property type="match status" value="1"/>
</dbReference>
<dbReference type="CDD" id="cd00829">
    <property type="entry name" value="SCP-x_thiolase"/>
    <property type="match status" value="1"/>
</dbReference>
<dbReference type="RefSeq" id="WP_348386288.1">
    <property type="nucleotide sequence ID" value="NZ_CP134146.1"/>
</dbReference>
<dbReference type="Pfam" id="PF22691">
    <property type="entry name" value="Thiolase_C_1"/>
    <property type="match status" value="1"/>
</dbReference>
<proteinExistence type="predicted"/>
<dbReference type="PANTHER" id="PTHR42870">
    <property type="entry name" value="ACETYL-COA C-ACETYLTRANSFERASE"/>
    <property type="match status" value="1"/>
</dbReference>
<organism evidence="3 4">
    <name type="scientific">Thalassotalea nanhaiensis</name>
    <dbReference type="NCBI Taxonomy" id="3065648"/>
    <lineage>
        <taxon>Bacteria</taxon>
        <taxon>Pseudomonadati</taxon>
        <taxon>Pseudomonadota</taxon>
        <taxon>Gammaproteobacteria</taxon>
        <taxon>Alteromonadales</taxon>
        <taxon>Colwelliaceae</taxon>
        <taxon>Thalassotalea</taxon>
    </lineage>
</organism>
<dbReference type="EMBL" id="CP134146">
    <property type="protein sequence ID" value="WNC67124.1"/>
    <property type="molecule type" value="Genomic_DNA"/>
</dbReference>
<feature type="domain" description="Thiolase N-terminal" evidence="1">
    <location>
        <begin position="5"/>
        <end position="190"/>
    </location>
</feature>
<dbReference type="Gene3D" id="3.40.47.10">
    <property type="match status" value="1"/>
</dbReference>
<accession>A0ABY9TE90</accession>
<feature type="domain" description="Thiolase C-terminal" evidence="2">
    <location>
        <begin position="264"/>
        <end position="395"/>
    </location>
</feature>
<dbReference type="Pfam" id="PF00108">
    <property type="entry name" value="Thiolase_N"/>
    <property type="match status" value="1"/>
</dbReference>
<sequence length="397" mass="42450">MARKVVICGVGMVPFKKPGRSDGYEVMGANAGREALTDAGLDYSLIEQAFTSYVQGDSCSGQAALYGIGMSGIPVTNVNNNCASGSTAFALAAQAIEYGISECVMALGFEQMAPGAIEMMYPDRTSPLQRHTDAIVNLMSLDLQEAQLPPAVLMFGCQAEALMNDYGISEQALASIAVKARKHAEFNPYAIYREPLTIEQVLEQPPLYRGLRKLFACPPSCGAASVIVCSEEFAKKHNLDINITLKGSSWCSDKPQYFESNVLDVTFGALSQEACKQAYESAGVGPDDIDVIELHDCFTSNEVFTYSALGLCADHDLEKFILEGQNTYGGKVVIGPSGGLMAKGHPLGATGLAQITELVKQLRGQCGQRQVENARIALQHNGGIGSAGFVNIFERTT</sequence>
<dbReference type="InterPro" id="IPR002155">
    <property type="entry name" value="Thiolase"/>
</dbReference>
<evidence type="ECO:0000313" key="4">
    <source>
        <dbReference type="Proteomes" id="UP001248581"/>
    </source>
</evidence>
<gene>
    <name evidence="3" type="ORF">RI845_11370</name>
</gene>
<evidence type="ECO:0000259" key="2">
    <source>
        <dbReference type="Pfam" id="PF22691"/>
    </source>
</evidence>
<dbReference type="InterPro" id="IPR016039">
    <property type="entry name" value="Thiolase-like"/>
</dbReference>
<evidence type="ECO:0000313" key="3">
    <source>
        <dbReference type="EMBL" id="WNC67124.1"/>
    </source>
</evidence>
<dbReference type="PIRSF" id="PIRSF000429">
    <property type="entry name" value="Ac-CoA_Ac_transf"/>
    <property type="match status" value="1"/>
</dbReference>
<protein>
    <submittedName>
        <fullName evidence="3">Lipid-transfer protein</fullName>
    </submittedName>
</protein>
<evidence type="ECO:0000259" key="1">
    <source>
        <dbReference type="Pfam" id="PF00108"/>
    </source>
</evidence>
<keyword evidence="4" id="KW-1185">Reference proteome</keyword>
<dbReference type="Proteomes" id="UP001248581">
    <property type="component" value="Chromosome"/>
</dbReference>
<dbReference type="SUPFAM" id="SSF53901">
    <property type="entry name" value="Thiolase-like"/>
    <property type="match status" value="2"/>
</dbReference>
<dbReference type="InterPro" id="IPR055140">
    <property type="entry name" value="Thiolase_C_2"/>
</dbReference>
<dbReference type="PANTHER" id="PTHR42870:SF1">
    <property type="entry name" value="NON-SPECIFIC LIPID-TRANSFER PROTEIN-LIKE 2"/>
    <property type="match status" value="1"/>
</dbReference>